<evidence type="ECO:0000313" key="1">
    <source>
        <dbReference type="EnsemblMetazoa" id="ENSAATROPP012420"/>
    </source>
</evidence>
<accession>A0AAG5DN64</accession>
<dbReference type="AlphaFoldDB" id="A0AAG5DN64"/>
<protein>
    <submittedName>
        <fullName evidence="1">Uncharacterized protein</fullName>
    </submittedName>
</protein>
<sequence>MCTYLYCAELTNQSNLHTSNVLFIVLRMSKLLTLRRPTTISKLLQEAPEHAGSRPLANIPLWSDVLPSGKLPDRRLPLHSSLSRGGLGDSIGQCPRSHGFDLQDPFIQIALRDYNLLHDKHLRKFWTEAMKKNLKRHGLIDEKEKVVCSIKEFNEIRSFLYLQIRKRIQQQLAQMDNERQDQHYWLRVQDCLKTHEDFNEKLLIRKERAENIFSEKLKRWRDAMENYQQRIKTIKREQTLDKQQRKTAGHRRDMLNSIRCEEVFALRKRNMLVLKRRLRERDASLQQRICRNQRRKAEIRSTMRQQHFWLHFMAYGRESIEAREALDRWLTETHLKVIGRQERYRQQHTHMEEDLVRRKSRNLAQRYERRSKKALVQALLEECKKSVCKPSSDDCPSGDQQTIESAINAAYTIQTTLSHTTSSTLIIDTASQFILDLREKPTEPLPLDKLTINYVVDRLRIMMDLVLQATVHQGLELIEQVVARKLLRIDNWEQNIRSSLSDKWCTGAKEPAFPARPRNLQSRVSIGPVSILEEFETDSFSFKKCRNRPPTPVTSATSLVECSLGQTEMERSGTSKLELSADSVLELDQRIRSDDYPLIHIMYSQRRYLECNLLKYRMIVQPYVEQRVFACVADLERFAVAGRETSEVEKDKLLHRTADALLKFPASAYHYANALSDAVNYLSTEAIQKISHVLNEV</sequence>
<evidence type="ECO:0000313" key="2">
    <source>
        <dbReference type="Proteomes" id="UP000075880"/>
    </source>
</evidence>
<organism evidence="1 2">
    <name type="scientific">Anopheles atroparvus</name>
    <name type="common">European mosquito</name>
    <dbReference type="NCBI Taxonomy" id="41427"/>
    <lineage>
        <taxon>Eukaryota</taxon>
        <taxon>Metazoa</taxon>
        <taxon>Ecdysozoa</taxon>
        <taxon>Arthropoda</taxon>
        <taxon>Hexapoda</taxon>
        <taxon>Insecta</taxon>
        <taxon>Pterygota</taxon>
        <taxon>Neoptera</taxon>
        <taxon>Endopterygota</taxon>
        <taxon>Diptera</taxon>
        <taxon>Nematocera</taxon>
        <taxon>Culicoidea</taxon>
        <taxon>Culicidae</taxon>
        <taxon>Anophelinae</taxon>
        <taxon>Anopheles</taxon>
    </lineage>
</organism>
<keyword evidence="2" id="KW-1185">Reference proteome</keyword>
<proteinExistence type="predicted"/>
<dbReference type="EnsemblMetazoa" id="ENSAATROPT013642">
    <property type="protein sequence ID" value="ENSAATROPP012420"/>
    <property type="gene ID" value="ENSAATROPG011078"/>
</dbReference>
<reference evidence="1" key="1">
    <citation type="submission" date="2024-04" db="UniProtKB">
        <authorList>
            <consortium name="EnsemblMetazoa"/>
        </authorList>
    </citation>
    <scope>IDENTIFICATION</scope>
    <source>
        <strain evidence="1">EBRO</strain>
    </source>
</reference>
<name>A0AAG5DN64_ANOAO</name>
<dbReference type="Proteomes" id="UP000075880">
    <property type="component" value="Unassembled WGS sequence"/>
</dbReference>